<evidence type="ECO:0000313" key="5">
    <source>
        <dbReference type="Proteomes" id="UP000681131"/>
    </source>
</evidence>
<keyword evidence="5" id="KW-1185">Reference proteome</keyword>
<evidence type="ECO:0000313" key="3">
    <source>
        <dbReference type="EMBL" id="QIW11938.1"/>
    </source>
</evidence>
<dbReference type="RefSeq" id="WP_112869878.1">
    <property type="nucleotide sequence ID" value="NZ_CP021781.1"/>
</dbReference>
<gene>
    <name evidence="2" type="ORF">CDH04_04440</name>
    <name evidence="3" type="ORF">FZC43_04445</name>
</gene>
<dbReference type="AlphaFoldDB" id="A0A2Z4XY74"/>
<dbReference type="EMBL" id="CP043424">
    <property type="protein sequence ID" value="QIW11938.1"/>
    <property type="molecule type" value="Genomic_DNA"/>
</dbReference>
<dbReference type="EMBL" id="CP021781">
    <property type="protein sequence ID" value="AXA33704.1"/>
    <property type="molecule type" value="Genomic_DNA"/>
</dbReference>
<dbReference type="OrthoDB" id="5605222at2"/>
<proteinExistence type="predicted"/>
<dbReference type="Proteomes" id="UP000251120">
    <property type="component" value="Chromosome"/>
</dbReference>
<organism evidence="2 4">
    <name type="scientific">Francisella adeliensis</name>
    <dbReference type="NCBI Taxonomy" id="2007306"/>
    <lineage>
        <taxon>Bacteria</taxon>
        <taxon>Pseudomonadati</taxon>
        <taxon>Pseudomonadota</taxon>
        <taxon>Gammaproteobacteria</taxon>
        <taxon>Thiotrichales</taxon>
        <taxon>Francisellaceae</taxon>
        <taxon>Francisella</taxon>
    </lineage>
</organism>
<dbReference type="SUPFAM" id="SSF53448">
    <property type="entry name" value="Nucleotide-diphospho-sugar transferases"/>
    <property type="match status" value="1"/>
</dbReference>
<protein>
    <submittedName>
        <fullName evidence="3">Glycosyltransferase</fullName>
    </submittedName>
</protein>
<dbReference type="InterPro" id="IPR001173">
    <property type="entry name" value="Glyco_trans_2-like"/>
</dbReference>
<dbReference type="Gene3D" id="3.90.550.10">
    <property type="entry name" value="Spore Coat Polysaccharide Biosynthesis Protein SpsA, Chain A"/>
    <property type="match status" value="1"/>
</dbReference>
<dbReference type="Pfam" id="PF00535">
    <property type="entry name" value="Glycos_transf_2"/>
    <property type="match status" value="1"/>
</dbReference>
<accession>A0A2Z4XY74</accession>
<dbReference type="Proteomes" id="UP000681131">
    <property type="component" value="Chromosome"/>
</dbReference>
<evidence type="ECO:0000313" key="2">
    <source>
        <dbReference type="EMBL" id="AXA33704.1"/>
    </source>
</evidence>
<name>A0A2Z4XY74_9GAMM</name>
<feature type="domain" description="Glycosyltransferase 2-like" evidence="1">
    <location>
        <begin position="6"/>
        <end position="136"/>
    </location>
</feature>
<dbReference type="PANTHER" id="PTHR43685">
    <property type="entry name" value="GLYCOSYLTRANSFERASE"/>
    <property type="match status" value="1"/>
</dbReference>
<reference evidence="3 5" key="2">
    <citation type="submission" date="2019-08" db="EMBL/GenBank/DDBJ databases">
        <title>Complete genome sequences of Francisella adeliensis (FSC1325 and FSC1326).</title>
        <authorList>
            <person name="Ohrman C."/>
            <person name="Uneklint I."/>
            <person name="Vallesi A."/>
            <person name="Karlsson L."/>
            <person name="Sjodin A."/>
        </authorList>
    </citation>
    <scope>NUCLEOTIDE SEQUENCE [LARGE SCALE GENOMIC DNA]</scope>
    <source>
        <strain evidence="3 5">FSC1325</strain>
    </source>
</reference>
<evidence type="ECO:0000313" key="4">
    <source>
        <dbReference type="Proteomes" id="UP000251120"/>
    </source>
</evidence>
<dbReference type="InterPro" id="IPR050834">
    <property type="entry name" value="Glycosyltransf_2"/>
</dbReference>
<reference evidence="2 4" key="1">
    <citation type="submission" date="2017-06" db="EMBL/GenBank/DDBJ databases">
        <title>Complete genome of Francisella adeliensis.</title>
        <authorList>
            <person name="Vallesi A."/>
            <person name="Sjodin A."/>
        </authorList>
    </citation>
    <scope>NUCLEOTIDE SEQUENCE [LARGE SCALE GENOMIC DNA]</scope>
    <source>
        <strain evidence="2 4">FDC440</strain>
    </source>
</reference>
<dbReference type="PANTHER" id="PTHR43685:SF2">
    <property type="entry name" value="GLYCOSYLTRANSFERASE 2-LIKE DOMAIN-CONTAINING PROTEIN"/>
    <property type="match status" value="1"/>
</dbReference>
<dbReference type="KEGG" id="fad:CDH04_04440"/>
<sequence length="298" mass="34649">MFKVAVLLATYNGIDYIYEQIESILNQVDVDVTIFVSDDLSTDGTKGIIENISATNTKIIVLENVGKFGGAAKNFYRLIKDVDFSSFDYISLADQDDIWYADKLIHSINSIKEQSIDGYSANVLAFWEDGKESILQKASTQAKYDYIFEPAGPGCTYVLSQKLTTEVKSFIEYKWNEVNKIDYHDWIIYAFARENGYSWYIDKKISMRYRQHSSNQLGANNGIKALAKRFKLVFSSWYRNEIVKIIKVLNLELKYKFSLYILEKSYLHNIFLLKYAHNFRRNKKEKIFLFILILIGAF</sequence>
<dbReference type="InterPro" id="IPR029044">
    <property type="entry name" value="Nucleotide-diphossugar_trans"/>
</dbReference>
<evidence type="ECO:0000259" key="1">
    <source>
        <dbReference type="Pfam" id="PF00535"/>
    </source>
</evidence>